<comment type="similarity">
    <text evidence="2 7">Belongs to the FlgA family.</text>
</comment>
<evidence type="ECO:0000256" key="2">
    <source>
        <dbReference type="ARBA" id="ARBA00010474"/>
    </source>
</evidence>
<organism evidence="9 10">
    <name type="scientific">Kluyvera ascorbata</name>
    <dbReference type="NCBI Taxonomy" id="51288"/>
    <lineage>
        <taxon>Bacteria</taxon>
        <taxon>Pseudomonadati</taxon>
        <taxon>Pseudomonadota</taxon>
        <taxon>Gammaproteobacteria</taxon>
        <taxon>Enterobacterales</taxon>
        <taxon>Enterobacteriaceae</taxon>
        <taxon>Kluyvera</taxon>
    </lineage>
</organism>
<dbReference type="Gene3D" id="3.90.1210.10">
    <property type="entry name" value="Antifreeze-like/N-acetylneuraminic acid synthase C-terminal domain"/>
    <property type="match status" value="1"/>
</dbReference>
<dbReference type="InterPro" id="IPR017585">
    <property type="entry name" value="SAF_FlgA"/>
</dbReference>
<dbReference type="RefSeq" id="WP_331389396.1">
    <property type="nucleotide sequence ID" value="NZ_JAZKKV010000001.1"/>
</dbReference>
<keyword evidence="9" id="KW-0282">Flagellum</keyword>
<evidence type="ECO:0000256" key="6">
    <source>
        <dbReference type="ARBA" id="ARBA00025643"/>
    </source>
</evidence>
<dbReference type="PANTHER" id="PTHR36307">
    <property type="entry name" value="FLAGELLA BASAL BODY P-RING FORMATION PROTEIN FLGA"/>
    <property type="match status" value="1"/>
</dbReference>
<protein>
    <recommendedName>
        <fullName evidence="3 7">Flagella basal body P-ring formation protein FlgA</fullName>
    </recommendedName>
</protein>
<keyword evidence="5 7" id="KW-0574">Periplasm</keyword>
<dbReference type="Proteomes" id="UP001331691">
    <property type="component" value="Unassembled WGS sequence"/>
</dbReference>
<evidence type="ECO:0000256" key="7">
    <source>
        <dbReference type="RuleBase" id="RU362063"/>
    </source>
</evidence>
<dbReference type="GO" id="GO:0042597">
    <property type="term" value="C:periplasmic space"/>
    <property type="evidence" value="ECO:0007669"/>
    <property type="project" value="UniProtKB-SubCell"/>
</dbReference>
<proteinExistence type="inferred from homology"/>
<dbReference type="PANTHER" id="PTHR36307:SF1">
    <property type="entry name" value="FLAGELLA BASAL BODY P-RING FORMATION PROTEIN FLGA"/>
    <property type="match status" value="1"/>
</dbReference>
<dbReference type="Gene3D" id="2.30.30.760">
    <property type="match status" value="1"/>
</dbReference>
<dbReference type="InterPro" id="IPR013974">
    <property type="entry name" value="SAF"/>
</dbReference>
<feature type="domain" description="SAF" evidence="8">
    <location>
        <begin position="110"/>
        <end position="172"/>
    </location>
</feature>
<evidence type="ECO:0000256" key="5">
    <source>
        <dbReference type="ARBA" id="ARBA00022764"/>
    </source>
</evidence>
<keyword evidence="9" id="KW-0966">Cell projection</keyword>
<accession>A0AB35X764</accession>
<evidence type="ECO:0000313" key="9">
    <source>
        <dbReference type="EMBL" id="MEE9655058.1"/>
    </source>
</evidence>
<dbReference type="InterPro" id="IPR039246">
    <property type="entry name" value="Flagellar_FlgA"/>
</dbReference>
<keyword evidence="4" id="KW-0732">Signal</keyword>
<dbReference type="EMBL" id="JAZKKV010000001">
    <property type="protein sequence ID" value="MEE9655058.1"/>
    <property type="molecule type" value="Genomic_DNA"/>
</dbReference>
<evidence type="ECO:0000256" key="3">
    <source>
        <dbReference type="ARBA" id="ARBA00014754"/>
    </source>
</evidence>
<sequence>MLTLGAALPVCAAVHPVQHSAREQINAQVLHAATQVIEAQAQKAQWQDYRYTFNVFIPSMVANAAVCPSPLHLNLTSPPDMALSRMNYEVSCQDANGWKVNVGVRPHVFVAVVMPRSLIERNTEITADDIELKKFNISNQHGGVLMHPEDVVGLISKRALQPGKPLTAAELVQPLLVKRDQPVMIVSHMQGITASMPGVAMKNGHKGDVIRVRNATSQRVISGVVDEAGVVETLNATP</sequence>
<reference evidence="9 10" key="1">
    <citation type="submission" date="2023-10" db="EMBL/GenBank/DDBJ databases">
        <title>Wastewater isolates of ESBL- and carbapenemase-producing Gram-negative bacteria from New Zealand.</title>
        <authorList>
            <person name="Straub C."/>
            <person name="Weaver L."/>
            <person name="Cornelius A."/>
            <person name="Mcgill E."/>
            <person name="Dyet K."/>
            <person name="White L."/>
            <person name="Pattis I."/>
        </authorList>
    </citation>
    <scope>NUCLEOTIDE SEQUENCE [LARGE SCALE GENOMIC DNA]</scope>
    <source>
        <strain evidence="9 10">ESBL09</strain>
    </source>
</reference>
<name>A0AB35X764_9ENTR</name>
<keyword evidence="9" id="KW-0969">Cilium</keyword>
<evidence type="ECO:0000313" key="10">
    <source>
        <dbReference type="Proteomes" id="UP001331691"/>
    </source>
</evidence>
<dbReference type="SMART" id="SM00858">
    <property type="entry name" value="SAF"/>
    <property type="match status" value="1"/>
</dbReference>
<evidence type="ECO:0000259" key="8">
    <source>
        <dbReference type="SMART" id="SM00858"/>
    </source>
</evidence>
<comment type="caution">
    <text evidence="9">The sequence shown here is derived from an EMBL/GenBank/DDBJ whole genome shotgun (WGS) entry which is preliminary data.</text>
</comment>
<gene>
    <name evidence="9" type="primary">flgA</name>
    <name evidence="9" type="ORF">V4836_13020</name>
</gene>
<evidence type="ECO:0000256" key="4">
    <source>
        <dbReference type="ARBA" id="ARBA00022729"/>
    </source>
</evidence>
<keyword evidence="10" id="KW-1185">Reference proteome</keyword>
<dbReference type="GO" id="GO:0044780">
    <property type="term" value="P:bacterial-type flagellum assembly"/>
    <property type="evidence" value="ECO:0007669"/>
    <property type="project" value="InterPro"/>
</dbReference>
<dbReference type="CDD" id="cd11614">
    <property type="entry name" value="SAF_CpaB_FlgA_like"/>
    <property type="match status" value="1"/>
</dbReference>
<dbReference type="NCBIfam" id="TIGR03170">
    <property type="entry name" value="flgA_cterm"/>
    <property type="match status" value="1"/>
</dbReference>
<comment type="subcellular location">
    <subcellularLocation>
        <location evidence="1 7">Periplasm</location>
    </subcellularLocation>
</comment>
<dbReference type="Pfam" id="PF13144">
    <property type="entry name" value="ChapFlgA"/>
    <property type="match status" value="1"/>
</dbReference>
<keyword evidence="7" id="KW-1005">Bacterial flagellum biogenesis</keyword>
<comment type="function">
    <text evidence="6 7">Involved in the assembly process of the P-ring formation. It may associate with FlgF on the rod constituting a structure essential for the P-ring assembly or may act as a modulator protein for the P-ring assembly.</text>
</comment>
<evidence type="ECO:0000256" key="1">
    <source>
        <dbReference type="ARBA" id="ARBA00004418"/>
    </source>
</evidence>
<dbReference type="AlphaFoldDB" id="A0AB35X764"/>